<dbReference type="FunFam" id="1.10.10.10:FF:000079">
    <property type="entry name" value="GntR family transcriptional regulator"/>
    <property type="match status" value="1"/>
</dbReference>
<dbReference type="InterPro" id="IPR036388">
    <property type="entry name" value="WH-like_DNA-bd_sf"/>
</dbReference>
<keyword evidence="2" id="KW-0238">DNA-binding</keyword>
<dbReference type="InterPro" id="IPR011663">
    <property type="entry name" value="UTRA"/>
</dbReference>
<sequence>MSWKERCEYMSKQRKLPLYVQIKNKLVNNIKEGVWQPGEAIPSESQLIEQYNVSRTTIRQAVQDLVQKNVLETRRGAPTRVREEPQVELGNPGIMHHELGTNMEVKVLRFEKLKEHYHAKYQLKLEEEAEVYLLERLRIADGRPIAFQQLFLPLSIGEKVKEFSYKDFDIFPKLGQHNIHYTNIQEVVSASNATQYEADLLGIVPGEALTDIERTTVGIDSMPIEYSRTKYLPNAFHYRVEIGK</sequence>
<organism evidence="5 6">
    <name type="scientific">Pontibacillus yanchengensis</name>
    <dbReference type="NCBI Taxonomy" id="462910"/>
    <lineage>
        <taxon>Bacteria</taxon>
        <taxon>Bacillati</taxon>
        <taxon>Bacillota</taxon>
        <taxon>Bacilli</taxon>
        <taxon>Bacillales</taxon>
        <taxon>Bacillaceae</taxon>
        <taxon>Pontibacillus</taxon>
    </lineage>
</organism>
<dbReference type="Gene3D" id="3.40.1410.10">
    <property type="entry name" value="Chorismate lyase-like"/>
    <property type="match status" value="1"/>
</dbReference>
<evidence type="ECO:0000313" key="6">
    <source>
        <dbReference type="Proteomes" id="UP000468638"/>
    </source>
</evidence>
<dbReference type="SMART" id="SM00866">
    <property type="entry name" value="UTRA"/>
    <property type="match status" value="1"/>
</dbReference>
<dbReference type="GO" id="GO:0045892">
    <property type="term" value="P:negative regulation of DNA-templated transcription"/>
    <property type="evidence" value="ECO:0007669"/>
    <property type="project" value="TreeGrafter"/>
</dbReference>
<dbReference type="InterPro" id="IPR000524">
    <property type="entry name" value="Tscrpt_reg_HTH_GntR"/>
</dbReference>
<dbReference type="Proteomes" id="UP000468638">
    <property type="component" value="Unassembled WGS sequence"/>
</dbReference>
<gene>
    <name evidence="5" type="ORF">GLW05_00405</name>
</gene>
<dbReference type="PROSITE" id="PS50949">
    <property type="entry name" value="HTH_GNTR"/>
    <property type="match status" value="1"/>
</dbReference>
<dbReference type="SUPFAM" id="SSF64288">
    <property type="entry name" value="Chorismate lyase-like"/>
    <property type="match status" value="1"/>
</dbReference>
<dbReference type="PANTHER" id="PTHR44846">
    <property type="entry name" value="MANNOSYL-D-GLYCERATE TRANSPORT/METABOLISM SYSTEM REPRESSOR MNGR-RELATED"/>
    <property type="match status" value="1"/>
</dbReference>
<evidence type="ECO:0000259" key="4">
    <source>
        <dbReference type="PROSITE" id="PS50949"/>
    </source>
</evidence>
<dbReference type="SUPFAM" id="SSF46785">
    <property type="entry name" value="Winged helix' DNA-binding domain"/>
    <property type="match status" value="1"/>
</dbReference>
<dbReference type="GO" id="GO:0003677">
    <property type="term" value="F:DNA binding"/>
    <property type="evidence" value="ECO:0007669"/>
    <property type="project" value="UniProtKB-KW"/>
</dbReference>
<protein>
    <submittedName>
        <fullName evidence="5">UTRA domain-containing protein</fullName>
    </submittedName>
</protein>
<evidence type="ECO:0000313" key="5">
    <source>
        <dbReference type="EMBL" id="MYL32066.1"/>
    </source>
</evidence>
<feature type="domain" description="HTH gntR-type" evidence="4">
    <location>
        <begin position="16"/>
        <end position="84"/>
    </location>
</feature>
<keyword evidence="1" id="KW-0805">Transcription regulation</keyword>
<dbReference type="AlphaFoldDB" id="A0A6I4ZTS6"/>
<name>A0A6I4ZTS6_9BACI</name>
<evidence type="ECO:0000256" key="3">
    <source>
        <dbReference type="ARBA" id="ARBA00023163"/>
    </source>
</evidence>
<dbReference type="Gene3D" id="1.10.10.10">
    <property type="entry name" value="Winged helix-like DNA-binding domain superfamily/Winged helix DNA-binding domain"/>
    <property type="match status" value="1"/>
</dbReference>
<dbReference type="CDD" id="cd07377">
    <property type="entry name" value="WHTH_GntR"/>
    <property type="match status" value="1"/>
</dbReference>
<accession>A0A6I4ZTS6</accession>
<dbReference type="SMART" id="SM00345">
    <property type="entry name" value="HTH_GNTR"/>
    <property type="match status" value="1"/>
</dbReference>
<dbReference type="Pfam" id="PF07702">
    <property type="entry name" value="UTRA"/>
    <property type="match status" value="1"/>
</dbReference>
<dbReference type="PRINTS" id="PR00035">
    <property type="entry name" value="HTHGNTR"/>
</dbReference>
<reference evidence="5 6" key="1">
    <citation type="submission" date="2019-11" db="EMBL/GenBank/DDBJ databases">
        <title>Genome sequences of 17 halophilic strains isolated from different environments.</title>
        <authorList>
            <person name="Furrow R.E."/>
        </authorList>
    </citation>
    <scope>NUCLEOTIDE SEQUENCE [LARGE SCALE GENOMIC DNA]</scope>
    <source>
        <strain evidence="5 6">22514_16_FS</strain>
    </source>
</reference>
<dbReference type="EMBL" id="WMEQ01000001">
    <property type="protein sequence ID" value="MYL32066.1"/>
    <property type="molecule type" value="Genomic_DNA"/>
</dbReference>
<dbReference type="InterPro" id="IPR028978">
    <property type="entry name" value="Chorismate_lyase_/UTRA_dom_sf"/>
</dbReference>
<evidence type="ECO:0000256" key="1">
    <source>
        <dbReference type="ARBA" id="ARBA00023015"/>
    </source>
</evidence>
<dbReference type="PANTHER" id="PTHR44846:SF1">
    <property type="entry name" value="MANNOSYL-D-GLYCERATE TRANSPORT_METABOLISM SYSTEM REPRESSOR MNGR-RELATED"/>
    <property type="match status" value="1"/>
</dbReference>
<dbReference type="Pfam" id="PF00392">
    <property type="entry name" value="GntR"/>
    <property type="match status" value="1"/>
</dbReference>
<dbReference type="InterPro" id="IPR050679">
    <property type="entry name" value="Bact_HTH_transcr_reg"/>
</dbReference>
<evidence type="ECO:0000256" key="2">
    <source>
        <dbReference type="ARBA" id="ARBA00023125"/>
    </source>
</evidence>
<keyword evidence="3" id="KW-0804">Transcription</keyword>
<dbReference type="GO" id="GO:0003700">
    <property type="term" value="F:DNA-binding transcription factor activity"/>
    <property type="evidence" value="ECO:0007669"/>
    <property type="project" value="InterPro"/>
</dbReference>
<dbReference type="InterPro" id="IPR036390">
    <property type="entry name" value="WH_DNA-bd_sf"/>
</dbReference>
<proteinExistence type="predicted"/>
<comment type="caution">
    <text evidence="5">The sequence shown here is derived from an EMBL/GenBank/DDBJ whole genome shotgun (WGS) entry which is preliminary data.</text>
</comment>